<evidence type="ECO:0000313" key="3">
    <source>
        <dbReference type="Proteomes" id="UP000599437"/>
    </source>
</evidence>
<comment type="caution">
    <text evidence="2">The sequence shown here is derived from an EMBL/GenBank/DDBJ whole genome shotgun (WGS) entry which is preliminary data.</text>
</comment>
<organism evidence="2 3">
    <name type="scientific">Streptomyces chryseus</name>
    <dbReference type="NCBI Taxonomy" id="68186"/>
    <lineage>
        <taxon>Bacteria</taxon>
        <taxon>Bacillati</taxon>
        <taxon>Actinomycetota</taxon>
        <taxon>Actinomycetes</taxon>
        <taxon>Kitasatosporales</taxon>
        <taxon>Streptomycetaceae</taxon>
        <taxon>Streptomyces</taxon>
    </lineage>
</organism>
<keyword evidence="3" id="KW-1185">Reference proteome</keyword>
<gene>
    <name evidence="2" type="ORF">GCM10010346_65440</name>
</gene>
<sequence length="82" mass="8250">MDHYGIHWIKSSYSGGSGTECVEVAGIGGCTAVRDSKVPHGARLAVRDEAWASFVGAVRCGDVGGAVAGVSSFAEQPSGLPG</sequence>
<proteinExistence type="predicted"/>
<dbReference type="Pfam" id="PF04149">
    <property type="entry name" value="DUF397"/>
    <property type="match status" value="1"/>
</dbReference>
<name>A0ABQ3EC02_9ACTN</name>
<dbReference type="EMBL" id="BMVO01000049">
    <property type="protein sequence ID" value="GHB33144.1"/>
    <property type="molecule type" value="Genomic_DNA"/>
</dbReference>
<feature type="domain" description="DUF397" evidence="1">
    <location>
        <begin position="7"/>
        <end position="59"/>
    </location>
</feature>
<accession>A0ABQ3EC02</accession>
<dbReference type="InterPro" id="IPR007278">
    <property type="entry name" value="DUF397"/>
</dbReference>
<dbReference type="RefSeq" id="WP_138898943.1">
    <property type="nucleotide sequence ID" value="NZ_BMVO01000049.1"/>
</dbReference>
<protein>
    <recommendedName>
        <fullName evidence="1">DUF397 domain-containing protein</fullName>
    </recommendedName>
</protein>
<evidence type="ECO:0000313" key="2">
    <source>
        <dbReference type="EMBL" id="GHB33144.1"/>
    </source>
</evidence>
<reference evidence="3" key="1">
    <citation type="journal article" date="2019" name="Int. J. Syst. Evol. Microbiol.">
        <title>The Global Catalogue of Microorganisms (GCM) 10K type strain sequencing project: providing services to taxonomists for standard genome sequencing and annotation.</title>
        <authorList>
            <consortium name="The Broad Institute Genomics Platform"/>
            <consortium name="The Broad Institute Genome Sequencing Center for Infectious Disease"/>
            <person name="Wu L."/>
            <person name="Ma J."/>
        </authorList>
    </citation>
    <scope>NUCLEOTIDE SEQUENCE [LARGE SCALE GENOMIC DNA]</scope>
    <source>
        <strain evidence="3">JCM 4737</strain>
    </source>
</reference>
<dbReference type="Proteomes" id="UP000599437">
    <property type="component" value="Unassembled WGS sequence"/>
</dbReference>
<evidence type="ECO:0000259" key="1">
    <source>
        <dbReference type="Pfam" id="PF04149"/>
    </source>
</evidence>